<dbReference type="PANTHER" id="PTHR42743:SF2">
    <property type="entry name" value="AMINODEOXYCHORISMATE LYASE"/>
    <property type="match status" value="1"/>
</dbReference>
<evidence type="ECO:0000313" key="14">
    <source>
        <dbReference type="Proteomes" id="UP000509421"/>
    </source>
</evidence>
<dbReference type="NCBIfam" id="NF004761">
    <property type="entry name" value="PRK06092.1"/>
    <property type="match status" value="1"/>
</dbReference>
<evidence type="ECO:0000256" key="4">
    <source>
        <dbReference type="ARBA" id="ARBA00022898"/>
    </source>
</evidence>
<dbReference type="GO" id="GO:0008696">
    <property type="term" value="F:4-amino-4-deoxychorismate lyase activity"/>
    <property type="evidence" value="ECO:0007669"/>
    <property type="project" value="UniProtKB-UniRule"/>
</dbReference>
<name>A0A7H8UI85_ENTCL</name>
<comment type="pathway">
    <text evidence="7">Cofactor biosynthesis; tetrahydrofolate biosynthesis; 4-aminobenzoate from chorismate: step 2/2.</text>
</comment>
<dbReference type="PANTHER" id="PTHR42743">
    <property type="entry name" value="AMINO-ACID AMINOTRANSFERASE"/>
    <property type="match status" value="1"/>
</dbReference>
<dbReference type="GO" id="GO:0008153">
    <property type="term" value="P:4-aminobenzoate biosynthetic process"/>
    <property type="evidence" value="ECO:0007669"/>
    <property type="project" value="UniProtKB-UniRule"/>
</dbReference>
<comment type="similarity">
    <text evidence="2">Belongs to the class-IV pyridoxal-phosphate-dependent aminotransferase family.</text>
</comment>
<dbReference type="Gene3D" id="3.30.470.10">
    <property type="match status" value="1"/>
</dbReference>
<evidence type="ECO:0000256" key="2">
    <source>
        <dbReference type="ARBA" id="ARBA00009320"/>
    </source>
</evidence>
<keyword evidence="6 13" id="KW-0456">Lyase</keyword>
<dbReference type="Pfam" id="PF01063">
    <property type="entry name" value="Aminotran_4"/>
    <property type="match status" value="1"/>
</dbReference>
<dbReference type="InterPro" id="IPR001544">
    <property type="entry name" value="Aminotrans_IV"/>
</dbReference>
<dbReference type="NCBIfam" id="TIGR03461">
    <property type="entry name" value="pabC_Proteo"/>
    <property type="match status" value="1"/>
</dbReference>
<dbReference type="AlphaFoldDB" id="A0A7H8UI85"/>
<sequence length="269" mass="29778">MFLINGLEQETLPAGDRAIQFGDGCFTTARILDGEVCLRDAHIRRLQKACETLLIPFTQWDTLEGEMRRLASGKRCGVVKVIISRGSGGRGYSGAACQHPTRILSVSDYPSHYERWREEGVTLTLSPVRLGRNPMLAGIKHLNRLEQVLIRTHLEQTDAGEALVLDSEGYITECCAANLLWRKGGDVFTPSLEQAGVNGIMRQFCLQQLARAGFSVVEVSVKEDALQSADEVVICNALMPVVPVRAYGPLSWSSRELFQFLAPLCEQTR</sequence>
<evidence type="ECO:0000256" key="7">
    <source>
        <dbReference type="ARBA" id="ARBA00035633"/>
    </source>
</evidence>
<dbReference type="InterPro" id="IPR050571">
    <property type="entry name" value="Class-IV_PLP-Dep_Aminotrnsfr"/>
</dbReference>
<evidence type="ECO:0000256" key="10">
    <source>
        <dbReference type="ARBA" id="ARBA00054027"/>
    </source>
</evidence>
<dbReference type="RefSeq" id="WP_176610626.1">
    <property type="nucleotide sequence ID" value="NZ_CP056117.1"/>
</dbReference>
<dbReference type="FunFam" id="3.20.10.10:FF:000002">
    <property type="entry name" value="D-alanine aminotransferase"/>
    <property type="match status" value="1"/>
</dbReference>
<comment type="catalytic activity">
    <reaction evidence="9">
        <text>4-amino-4-deoxychorismate = 4-aminobenzoate + pyruvate + H(+)</text>
        <dbReference type="Rhea" id="RHEA:16201"/>
        <dbReference type="ChEBI" id="CHEBI:15361"/>
        <dbReference type="ChEBI" id="CHEBI:15378"/>
        <dbReference type="ChEBI" id="CHEBI:17836"/>
        <dbReference type="ChEBI" id="CHEBI:58406"/>
        <dbReference type="EC" id="4.1.3.38"/>
    </reaction>
</comment>
<dbReference type="InterPro" id="IPR017824">
    <property type="entry name" value="Aminodeoxychorismate_lyase_IV"/>
</dbReference>
<dbReference type="SUPFAM" id="SSF56752">
    <property type="entry name" value="D-aminoacid aminotransferase-like PLP-dependent enzymes"/>
    <property type="match status" value="1"/>
</dbReference>
<comment type="cofactor">
    <cofactor evidence="1">
        <name>pyridoxal 5'-phosphate</name>
        <dbReference type="ChEBI" id="CHEBI:597326"/>
    </cofactor>
</comment>
<dbReference type="GO" id="GO:0046656">
    <property type="term" value="P:folic acid biosynthetic process"/>
    <property type="evidence" value="ECO:0007669"/>
    <property type="project" value="UniProtKB-KW"/>
</dbReference>
<dbReference type="InterPro" id="IPR043132">
    <property type="entry name" value="BCAT-like_C"/>
</dbReference>
<keyword evidence="4" id="KW-0663">Pyridoxal phosphate</keyword>
<dbReference type="InterPro" id="IPR036038">
    <property type="entry name" value="Aminotransferase-like"/>
</dbReference>
<evidence type="ECO:0000256" key="5">
    <source>
        <dbReference type="ARBA" id="ARBA00022909"/>
    </source>
</evidence>
<evidence type="ECO:0000256" key="8">
    <source>
        <dbReference type="ARBA" id="ARBA00035676"/>
    </source>
</evidence>
<dbReference type="EC" id="4.1.3.38" evidence="8 12"/>
<dbReference type="Proteomes" id="UP000509421">
    <property type="component" value="Chromosome"/>
</dbReference>
<comment type="function">
    <text evidence="10">Involved in the biosynthesis of p-aminobenzoate (PABA), a precursor of tetrahydrofolate. Converts 4-amino-4-deoxychorismate into 4-aminobenzoate (PABA) and pyruvate.</text>
</comment>
<reference evidence="13 14" key="1">
    <citation type="submission" date="2020-06" db="EMBL/GenBank/DDBJ databases">
        <title>Long-read sequencing of DSM26481-BlokeschLab.</title>
        <authorList>
            <person name="Blokesch M."/>
        </authorList>
    </citation>
    <scope>NUCLEOTIDE SEQUENCE [LARGE SCALE GENOMIC DNA]</scope>
    <source>
        <strain evidence="13 14">DSM 26481</strain>
    </source>
</reference>
<keyword evidence="5" id="KW-0289">Folate biosynthesis</keyword>
<evidence type="ECO:0000256" key="1">
    <source>
        <dbReference type="ARBA" id="ARBA00001933"/>
    </source>
</evidence>
<proteinExistence type="inferred from homology"/>
<dbReference type="GO" id="GO:0030170">
    <property type="term" value="F:pyridoxal phosphate binding"/>
    <property type="evidence" value="ECO:0007669"/>
    <property type="project" value="InterPro"/>
</dbReference>
<evidence type="ECO:0000256" key="11">
    <source>
        <dbReference type="ARBA" id="ARBA00069174"/>
    </source>
</evidence>
<protein>
    <recommendedName>
        <fullName evidence="11 12">Aminodeoxychorismate lyase</fullName>
        <ecNumber evidence="8 12">4.1.3.38</ecNumber>
    </recommendedName>
</protein>
<dbReference type="EMBL" id="CP056117">
    <property type="protein sequence ID" value="QKZ99568.1"/>
    <property type="molecule type" value="Genomic_DNA"/>
</dbReference>
<evidence type="ECO:0000313" key="13">
    <source>
        <dbReference type="EMBL" id="QKZ99568.1"/>
    </source>
</evidence>
<evidence type="ECO:0000256" key="3">
    <source>
        <dbReference type="ARBA" id="ARBA00011738"/>
    </source>
</evidence>
<dbReference type="CDD" id="cd01559">
    <property type="entry name" value="ADCL_like"/>
    <property type="match status" value="1"/>
</dbReference>
<accession>A0A7H8UI85</accession>
<dbReference type="InterPro" id="IPR043131">
    <property type="entry name" value="BCAT-like_N"/>
</dbReference>
<evidence type="ECO:0000256" key="12">
    <source>
        <dbReference type="NCBIfam" id="TIGR03461"/>
    </source>
</evidence>
<dbReference type="Gene3D" id="3.20.10.10">
    <property type="entry name" value="D-amino Acid Aminotransferase, subunit A, domain 2"/>
    <property type="match status" value="1"/>
</dbReference>
<organism evidence="13 14">
    <name type="scientific">Enterobacter cloacae</name>
    <dbReference type="NCBI Taxonomy" id="550"/>
    <lineage>
        <taxon>Bacteria</taxon>
        <taxon>Pseudomonadati</taxon>
        <taxon>Pseudomonadota</taxon>
        <taxon>Gammaproteobacteria</taxon>
        <taxon>Enterobacterales</taxon>
        <taxon>Enterobacteriaceae</taxon>
        <taxon>Enterobacter</taxon>
        <taxon>Enterobacter cloacae complex</taxon>
    </lineage>
</organism>
<gene>
    <name evidence="13" type="primary">pabC</name>
    <name evidence="13" type="ORF">HWQ14_18815</name>
</gene>
<dbReference type="GO" id="GO:0005829">
    <property type="term" value="C:cytosol"/>
    <property type="evidence" value="ECO:0007669"/>
    <property type="project" value="TreeGrafter"/>
</dbReference>
<evidence type="ECO:0000256" key="6">
    <source>
        <dbReference type="ARBA" id="ARBA00023239"/>
    </source>
</evidence>
<comment type="subunit">
    <text evidence="3">Homodimer.</text>
</comment>
<evidence type="ECO:0000256" key="9">
    <source>
        <dbReference type="ARBA" id="ARBA00049529"/>
    </source>
</evidence>